<evidence type="ECO:0000259" key="1">
    <source>
        <dbReference type="PROSITE" id="PS50878"/>
    </source>
</evidence>
<name>A0A811QY13_9POAL</name>
<dbReference type="Proteomes" id="UP000604825">
    <property type="component" value="Unassembled WGS sequence"/>
</dbReference>
<dbReference type="InterPro" id="IPR000477">
    <property type="entry name" value="RT_dom"/>
</dbReference>
<dbReference type="AlphaFoldDB" id="A0A811QY13"/>
<dbReference type="EMBL" id="CAJGYO010000012">
    <property type="protein sequence ID" value="CAD6261915.1"/>
    <property type="molecule type" value="Genomic_DNA"/>
</dbReference>
<feature type="domain" description="Reverse transcriptase" evidence="1">
    <location>
        <begin position="1"/>
        <end position="208"/>
    </location>
</feature>
<organism evidence="2 3">
    <name type="scientific">Miscanthus lutarioriparius</name>
    <dbReference type="NCBI Taxonomy" id="422564"/>
    <lineage>
        <taxon>Eukaryota</taxon>
        <taxon>Viridiplantae</taxon>
        <taxon>Streptophyta</taxon>
        <taxon>Embryophyta</taxon>
        <taxon>Tracheophyta</taxon>
        <taxon>Spermatophyta</taxon>
        <taxon>Magnoliopsida</taxon>
        <taxon>Liliopsida</taxon>
        <taxon>Poales</taxon>
        <taxon>Poaceae</taxon>
        <taxon>PACMAD clade</taxon>
        <taxon>Panicoideae</taxon>
        <taxon>Andropogonodae</taxon>
        <taxon>Andropogoneae</taxon>
        <taxon>Saccharinae</taxon>
        <taxon>Miscanthus</taxon>
    </lineage>
</organism>
<dbReference type="PROSITE" id="PS50878">
    <property type="entry name" value="RT_POL"/>
    <property type="match status" value="1"/>
</dbReference>
<protein>
    <recommendedName>
        <fullName evidence="1">Reverse transcriptase domain-containing protein</fullName>
    </recommendedName>
</protein>
<dbReference type="PANTHER" id="PTHR33116:SF87">
    <property type="entry name" value="OS01G0158850 PROTEIN"/>
    <property type="match status" value="1"/>
</dbReference>
<keyword evidence="3" id="KW-1185">Reference proteome</keyword>
<proteinExistence type="predicted"/>
<comment type="caution">
    <text evidence="2">The sequence shown here is derived from an EMBL/GenBank/DDBJ whole genome shotgun (WGS) entry which is preliminary data.</text>
</comment>
<dbReference type="PANTHER" id="PTHR33116">
    <property type="entry name" value="REVERSE TRANSCRIPTASE ZINC-BINDING DOMAIN-CONTAINING PROTEIN-RELATED-RELATED"/>
    <property type="match status" value="1"/>
</dbReference>
<dbReference type="OrthoDB" id="694708at2759"/>
<dbReference type="SUPFAM" id="SSF56672">
    <property type="entry name" value="DNA/RNA polymerases"/>
    <property type="match status" value="1"/>
</dbReference>
<accession>A0A811QY13</accession>
<dbReference type="InterPro" id="IPR043502">
    <property type="entry name" value="DNA/RNA_pol_sf"/>
</dbReference>
<dbReference type="Pfam" id="PF00078">
    <property type="entry name" value="RVT_1"/>
    <property type="match status" value="1"/>
</dbReference>
<sequence>MGPGFYSAAWALTRGAVMSFLRDFHGGRVDIQRINRALIVFIPKTPAAITPSAFRPVALQNCPVRGMDSMDQVTASDIEIGDPGEWITCKRGVRQGDALSAYLFLLVADILQMLIKSNGAIRHPLSDSPCAVLQYADDTIVVVRAEAESAYHLKRALDSFAAATGLAINFSKSTVTPMNVDEDQLRGMMDTLQCQRGVFPQTYLGLPLSNTKLQLSTFAPLIAKVDRYLAG</sequence>
<gene>
    <name evidence="2" type="ORF">NCGR_LOCUS45301</name>
</gene>
<reference evidence="2" key="1">
    <citation type="submission" date="2020-10" db="EMBL/GenBank/DDBJ databases">
        <authorList>
            <person name="Han B."/>
            <person name="Lu T."/>
            <person name="Zhao Q."/>
            <person name="Huang X."/>
            <person name="Zhao Y."/>
        </authorList>
    </citation>
    <scope>NUCLEOTIDE SEQUENCE</scope>
</reference>
<evidence type="ECO:0000313" key="2">
    <source>
        <dbReference type="EMBL" id="CAD6261915.1"/>
    </source>
</evidence>
<evidence type="ECO:0000313" key="3">
    <source>
        <dbReference type="Proteomes" id="UP000604825"/>
    </source>
</evidence>